<keyword evidence="5" id="KW-1185">Reference proteome</keyword>
<evidence type="ECO:0000313" key="5">
    <source>
        <dbReference type="Proteomes" id="UP001597361"/>
    </source>
</evidence>
<protein>
    <submittedName>
        <fullName evidence="4">Leucine-rich repeat domain-containing protein</fullName>
    </submittedName>
</protein>
<feature type="chain" id="PRO_5045615589" evidence="3">
    <location>
        <begin position="24"/>
        <end position="818"/>
    </location>
</feature>
<dbReference type="Gene3D" id="3.80.10.10">
    <property type="entry name" value="Ribonuclease Inhibitor"/>
    <property type="match status" value="3"/>
</dbReference>
<dbReference type="InterPro" id="IPR050836">
    <property type="entry name" value="SDS22/Internalin_LRR"/>
</dbReference>
<dbReference type="InterPro" id="IPR032675">
    <property type="entry name" value="LRR_dom_sf"/>
</dbReference>
<comment type="caution">
    <text evidence="4">The sequence shown here is derived from an EMBL/GenBank/DDBJ whole genome shotgun (WGS) entry which is preliminary data.</text>
</comment>
<organism evidence="4 5">
    <name type="scientific">Belliella marina</name>
    <dbReference type="NCBI Taxonomy" id="1644146"/>
    <lineage>
        <taxon>Bacteria</taxon>
        <taxon>Pseudomonadati</taxon>
        <taxon>Bacteroidota</taxon>
        <taxon>Cytophagia</taxon>
        <taxon>Cytophagales</taxon>
        <taxon>Cyclobacteriaceae</taxon>
        <taxon>Belliella</taxon>
    </lineage>
</organism>
<evidence type="ECO:0000313" key="4">
    <source>
        <dbReference type="EMBL" id="MFD2034555.1"/>
    </source>
</evidence>
<evidence type="ECO:0000256" key="2">
    <source>
        <dbReference type="ARBA" id="ARBA00022737"/>
    </source>
</evidence>
<keyword evidence="3" id="KW-0732">Signal</keyword>
<dbReference type="SUPFAM" id="SSF52058">
    <property type="entry name" value="L domain-like"/>
    <property type="match status" value="2"/>
</dbReference>
<dbReference type="PROSITE" id="PS51450">
    <property type="entry name" value="LRR"/>
    <property type="match status" value="3"/>
</dbReference>
<sequence length="818" mass="93743">MIKNSIKYLLFAVALVNSTGVFGQQALGDYSKQEIKDLGQKAEDQVKFLEYYFNTVGNKETPARDKDVIIRESYKKIFRDSKVQVEDDLLLDRKVITNKDITAYLKDIEFFFKDANFKFKVREVKPFLRDNDELSFIVTLDRTLTATGLNLEKITNTRERFVEVNVDRITNELKIASIYTTKLNRDKELEEWWSLLSYTWTDYFKSKIGLSEGDSVSLEHLYKISTIDSIDLSGNQFVLDLEPIQALRDLKYIDISNTKIEELNPISNVTFLTHLNIANTPTNDIQFIKYSDRLTYLDISDTEINDISELGNLKMLSTLKAERTPIASFGVLNSFESLRSLYLNSSGFNNLENIQELDKLMNLDISANYLINFELLANLKSLESINLKETNIVDLTPLKALPKLRVININQTEVSDLNPLDRIPSLKKIYADRTRIQEWEADEFSRRNRSVLMIHHVENLQTWWEGLTQPWRDVFVKVNRNLIHAEPSIEDLSALIGSDSLDLSDSEIVNLGPVLKFKKINFLYFDNTKVTDLSPLSDIKTLTKITGRNAKVNSLQPLSSLPNIEVLDFRNAPISSISPLVGVKTLKYLNVENAEIPVEEVVAAVHETPSLNVIFRSLELETWWDGLDDTWRSIFKDQFGTSDDPNTEELHAWTTETKLNIEKESISNFTHLGVFINLRDLYVFDVPAMDFSEIGNLKQLERLKISQAPITDLKVLSDLNNLQELDLSNTGIDDLRPLGVHSQLKTLNLSGTNVKNLRGLNSLYELEELDIASTNVKSLKPVQGLTNLRKLSCFNTRINKRGVDNFRKLNPECEVRYY</sequence>
<proteinExistence type="predicted"/>
<gene>
    <name evidence="4" type="ORF">ACFSKL_07135</name>
</gene>
<dbReference type="PANTHER" id="PTHR46652">
    <property type="entry name" value="LEUCINE-RICH REPEAT AND IQ DOMAIN-CONTAINING PROTEIN 1-RELATED"/>
    <property type="match status" value="1"/>
</dbReference>
<dbReference type="RefSeq" id="WP_376884825.1">
    <property type="nucleotide sequence ID" value="NZ_JBHUHR010000021.1"/>
</dbReference>
<name>A0ABW4VKN8_9BACT</name>
<feature type="signal peptide" evidence="3">
    <location>
        <begin position="1"/>
        <end position="23"/>
    </location>
</feature>
<dbReference type="Proteomes" id="UP001597361">
    <property type="component" value="Unassembled WGS sequence"/>
</dbReference>
<keyword evidence="1" id="KW-0433">Leucine-rich repeat</keyword>
<dbReference type="EMBL" id="JBHUHR010000021">
    <property type="protein sequence ID" value="MFD2034555.1"/>
    <property type="molecule type" value="Genomic_DNA"/>
</dbReference>
<dbReference type="InterPro" id="IPR001611">
    <property type="entry name" value="Leu-rich_rpt"/>
</dbReference>
<reference evidence="5" key="1">
    <citation type="journal article" date="2019" name="Int. J. Syst. Evol. Microbiol.">
        <title>The Global Catalogue of Microorganisms (GCM) 10K type strain sequencing project: providing services to taxonomists for standard genome sequencing and annotation.</title>
        <authorList>
            <consortium name="The Broad Institute Genomics Platform"/>
            <consortium name="The Broad Institute Genome Sequencing Center for Infectious Disease"/>
            <person name="Wu L."/>
            <person name="Ma J."/>
        </authorList>
    </citation>
    <scope>NUCLEOTIDE SEQUENCE [LARGE SCALE GENOMIC DNA]</scope>
    <source>
        <strain evidence="5">CGMCC 1.15180</strain>
    </source>
</reference>
<evidence type="ECO:0000256" key="3">
    <source>
        <dbReference type="SAM" id="SignalP"/>
    </source>
</evidence>
<accession>A0ABW4VKN8</accession>
<dbReference type="PANTHER" id="PTHR46652:SF3">
    <property type="entry name" value="LEUCINE-RICH REPEAT-CONTAINING PROTEIN 9"/>
    <property type="match status" value="1"/>
</dbReference>
<keyword evidence="2" id="KW-0677">Repeat</keyword>
<evidence type="ECO:0000256" key="1">
    <source>
        <dbReference type="ARBA" id="ARBA00022614"/>
    </source>
</evidence>